<gene>
    <name evidence="2" type="ORF">AAFF_G00074260</name>
</gene>
<dbReference type="AlphaFoldDB" id="A0AAD7WDB7"/>
<comment type="caution">
    <text evidence="2">The sequence shown here is derived from an EMBL/GenBank/DDBJ whole genome shotgun (WGS) entry which is preliminary data.</text>
</comment>
<reference evidence="2" key="1">
    <citation type="journal article" date="2023" name="Science">
        <title>Genome structures resolve the early diversification of teleost fishes.</title>
        <authorList>
            <person name="Parey E."/>
            <person name="Louis A."/>
            <person name="Montfort J."/>
            <person name="Bouchez O."/>
            <person name="Roques C."/>
            <person name="Iampietro C."/>
            <person name="Lluch J."/>
            <person name="Castinel A."/>
            <person name="Donnadieu C."/>
            <person name="Desvignes T."/>
            <person name="Floi Bucao C."/>
            <person name="Jouanno E."/>
            <person name="Wen M."/>
            <person name="Mejri S."/>
            <person name="Dirks R."/>
            <person name="Jansen H."/>
            <person name="Henkel C."/>
            <person name="Chen W.J."/>
            <person name="Zahm M."/>
            <person name="Cabau C."/>
            <person name="Klopp C."/>
            <person name="Thompson A.W."/>
            <person name="Robinson-Rechavi M."/>
            <person name="Braasch I."/>
            <person name="Lecointre G."/>
            <person name="Bobe J."/>
            <person name="Postlethwait J.H."/>
            <person name="Berthelot C."/>
            <person name="Roest Crollius H."/>
            <person name="Guiguen Y."/>
        </authorList>
    </citation>
    <scope>NUCLEOTIDE SEQUENCE</scope>
    <source>
        <strain evidence="2">NC1722</strain>
    </source>
</reference>
<dbReference type="EMBL" id="JAINUG010000145">
    <property type="protein sequence ID" value="KAJ8392548.1"/>
    <property type="molecule type" value="Genomic_DNA"/>
</dbReference>
<evidence type="ECO:0000256" key="1">
    <source>
        <dbReference type="SAM" id="MobiDB-lite"/>
    </source>
</evidence>
<organism evidence="2 3">
    <name type="scientific">Aldrovandia affinis</name>
    <dbReference type="NCBI Taxonomy" id="143900"/>
    <lineage>
        <taxon>Eukaryota</taxon>
        <taxon>Metazoa</taxon>
        <taxon>Chordata</taxon>
        <taxon>Craniata</taxon>
        <taxon>Vertebrata</taxon>
        <taxon>Euteleostomi</taxon>
        <taxon>Actinopterygii</taxon>
        <taxon>Neopterygii</taxon>
        <taxon>Teleostei</taxon>
        <taxon>Notacanthiformes</taxon>
        <taxon>Halosauridae</taxon>
        <taxon>Aldrovandia</taxon>
    </lineage>
</organism>
<accession>A0AAD7WDB7</accession>
<evidence type="ECO:0000313" key="3">
    <source>
        <dbReference type="Proteomes" id="UP001221898"/>
    </source>
</evidence>
<sequence length="92" mass="9956">MTDTQTSGGPVPHPRQMGQLSTRPRARSWSSVHGYWPSLAGDCLELPGSRHGPSGSPASCCQTLWGRLLLGHLLLGWLEQHQRVEQGNGISS</sequence>
<dbReference type="Proteomes" id="UP001221898">
    <property type="component" value="Unassembled WGS sequence"/>
</dbReference>
<feature type="region of interest" description="Disordered" evidence="1">
    <location>
        <begin position="1"/>
        <end position="26"/>
    </location>
</feature>
<proteinExistence type="predicted"/>
<name>A0AAD7WDB7_9TELE</name>
<keyword evidence="3" id="KW-1185">Reference proteome</keyword>
<evidence type="ECO:0000313" key="2">
    <source>
        <dbReference type="EMBL" id="KAJ8392548.1"/>
    </source>
</evidence>
<protein>
    <submittedName>
        <fullName evidence="2">Uncharacterized protein</fullName>
    </submittedName>
</protein>